<dbReference type="KEGG" id="vg:26661055"/>
<protein>
    <submittedName>
        <fullName evidence="1">Uncharacterized protein</fullName>
    </submittedName>
</protein>
<evidence type="ECO:0000313" key="1">
    <source>
        <dbReference type="EMBL" id="AKC02691.1"/>
    </source>
</evidence>
<gene>
    <name evidence="1" type="ORF">CPT_Stills63</name>
</gene>
<name>A0A0E3T5L0_9CAUD</name>
<evidence type="ECO:0000313" key="2">
    <source>
        <dbReference type="Proteomes" id="UP000033016"/>
    </source>
</evidence>
<organism evidence="1 2">
    <name type="scientific">Bacillus phage Stills</name>
    <dbReference type="NCBI Taxonomy" id="1610833"/>
    <lineage>
        <taxon>Viruses</taxon>
        <taxon>Duplodnaviria</taxon>
        <taxon>Heunggongvirae</taxon>
        <taxon>Uroviricota</taxon>
        <taxon>Caudoviricetes</taxon>
        <taxon>Slashvirus</taxon>
        <taxon>Slashvirus stills</taxon>
    </lineage>
</organism>
<reference evidence="2" key="2">
    <citation type="submission" date="2015-01" db="EMBL/GenBank/DDBJ databases">
        <title>Complete Genome of Bacillus megaterium Siphophage Stills.</title>
        <authorList>
            <person name="Lee S.S."/>
            <person name="Kongari R.R."/>
            <person name="Hernandez A.C."/>
            <person name="Everett G.F.K."/>
        </authorList>
    </citation>
    <scope>NUCLEOTIDE SEQUENCE [LARGE SCALE GENOMIC DNA]</scope>
</reference>
<accession>A0A0E3T5L0</accession>
<dbReference type="EMBL" id="KP696448">
    <property type="protein sequence ID" value="AKC02691.1"/>
    <property type="molecule type" value="Genomic_DNA"/>
</dbReference>
<proteinExistence type="predicted"/>
<reference evidence="1 2" key="1">
    <citation type="journal article" date="2015" name="Genome Announc.">
        <title>Complete Genome Sequence of Bacillus megaterium Siphophage Stills.</title>
        <authorList>
            <person name="Lee S.S."/>
            <person name="Kongari R.R."/>
            <person name="Hernandez A.C."/>
            <person name="Kuty Everett G.F."/>
        </authorList>
    </citation>
    <scope>NUCLEOTIDE SEQUENCE [LARGE SCALE GENOMIC DNA]</scope>
</reference>
<dbReference type="Proteomes" id="UP000033016">
    <property type="component" value="Segment"/>
</dbReference>
<keyword evidence="2" id="KW-1185">Reference proteome</keyword>
<sequence>MGELNFNDFAVGDVIRYVELEEKKLFRCTITAVSSDRISFEIHTRYDLETNSFMREFEPPLKHSVNSFTLYRIDFWDQRKGRRDSNLDEFGAEGLRRMFIDLAMDTKDDVWLENLKGAGWIKELSRA</sequence>
<dbReference type="RefSeq" id="YP_009196948.1">
    <property type="nucleotide sequence ID" value="NC_028777.1"/>
</dbReference>
<dbReference type="GeneID" id="26661055"/>
<dbReference type="OrthoDB" id="21485at10239"/>